<keyword evidence="2" id="KW-1185">Reference proteome</keyword>
<proteinExistence type="predicted"/>
<comment type="caution">
    <text evidence="1">The sequence shown here is derived from an EMBL/GenBank/DDBJ whole genome shotgun (WGS) entry which is preliminary data.</text>
</comment>
<accession>A0A916WAF6</accession>
<reference evidence="1" key="1">
    <citation type="journal article" date="2014" name="Int. J. Syst. Evol. Microbiol.">
        <title>Complete genome sequence of Corynebacterium casei LMG S-19264T (=DSM 44701T), isolated from a smear-ripened cheese.</title>
        <authorList>
            <consortium name="US DOE Joint Genome Institute (JGI-PGF)"/>
            <person name="Walter F."/>
            <person name="Albersmeier A."/>
            <person name="Kalinowski J."/>
            <person name="Ruckert C."/>
        </authorList>
    </citation>
    <scope>NUCLEOTIDE SEQUENCE</scope>
    <source>
        <strain evidence="1">CGMCC 1.15082</strain>
    </source>
</reference>
<sequence>MSEVIQFRSPRGPVAVQLSAYPQEGGWMLYAIETLNGDDTWTIRDTTKCKPVGWVRAESLALELGVPLLSNSTFPGREA</sequence>
<dbReference type="RefSeq" id="WP_188821257.1">
    <property type="nucleotide sequence ID" value="NZ_BMHH01000002.1"/>
</dbReference>
<protein>
    <submittedName>
        <fullName evidence="1">Uncharacterized protein</fullName>
    </submittedName>
</protein>
<dbReference type="Proteomes" id="UP000646478">
    <property type="component" value="Unassembled WGS sequence"/>
</dbReference>
<dbReference type="AlphaFoldDB" id="A0A916WAF6"/>
<gene>
    <name evidence="1" type="ORF">GCM10011491_05530</name>
</gene>
<dbReference type="EMBL" id="BMHH01000002">
    <property type="protein sequence ID" value="GGA81126.1"/>
    <property type="molecule type" value="Genomic_DNA"/>
</dbReference>
<reference evidence="1" key="2">
    <citation type="submission" date="2020-09" db="EMBL/GenBank/DDBJ databases">
        <authorList>
            <person name="Sun Q."/>
            <person name="Zhou Y."/>
        </authorList>
    </citation>
    <scope>NUCLEOTIDE SEQUENCE</scope>
    <source>
        <strain evidence="1">CGMCC 1.15082</strain>
    </source>
</reference>
<evidence type="ECO:0000313" key="1">
    <source>
        <dbReference type="EMBL" id="GGA81126.1"/>
    </source>
</evidence>
<evidence type="ECO:0000313" key="2">
    <source>
        <dbReference type="Proteomes" id="UP000646478"/>
    </source>
</evidence>
<name>A0A916WAF6_9HYPH</name>
<organism evidence="1 2">
    <name type="scientific">Brucella endophytica</name>
    <dbReference type="NCBI Taxonomy" id="1963359"/>
    <lineage>
        <taxon>Bacteria</taxon>
        <taxon>Pseudomonadati</taxon>
        <taxon>Pseudomonadota</taxon>
        <taxon>Alphaproteobacteria</taxon>
        <taxon>Hyphomicrobiales</taxon>
        <taxon>Brucellaceae</taxon>
        <taxon>Brucella/Ochrobactrum group</taxon>
        <taxon>Brucella</taxon>
    </lineage>
</organism>